<keyword evidence="11" id="KW-1185">Reference proteome</keyword>
<feature type="compositionally biased region" description="Acidic residues" evidence="8">
    <location>
        <begin position="543"/>
        <end position="561"/>
    </location>
</feature>
<comment type="subcellular location">
    <subcellularLocation>
        <location evidence="1">Nucleus</location>
    </subcellularLocation>
</comment>
<evidence type="ECO:0000313" key="10">
    <source>
        <dbReference type="EMBL" id="KAL3889350.1"/>
    </source>
</evidence>
<evidence type="ECO:0000313" key="11">
    <source>
        <dbReference type="Proteomes" id="UP001634394"/>
    </source>
</evidence>
<feature type="domain" description="C2H2-type" evidence="9">
    <location>
        <begin position="622"/>
        <end position="649"/>
    </location>
</feature>
<keyword evidence="5" id="KW-0862">Zinc</keyword>
<feature type="compositionally biased region" description="Basic and acidic residues" evidence="8">
    <location>
        <begin position="583"/>
        <end position="592"/>
    </location>
</feature>
<feature type="compositionally biased region" description="Polar residues" evidence="8">
    <location>
        <begin position="811"/>
        <end position="823"/>
    </location>
</feature>
<evidence type="ECO:0000256" key="5">
    <source>
        <dbReference type="ARBA" id="ARBA00022833"/>
    </source>
</evidence>
<dbReference type="Proteomes" id="UP001634394">
    <property type="component" value="Unassembled WGS sequence"/>
</dbReference>
<accession>A0ABD3XUS2</accession>
<dbReference type="InterPro" id="IPR036236">
    <property type="entry name" value="Znf_C2H2_sf"/>
</dbReference>
<dbReference type="GO" id="GO:0008270">
    <property type="term" value="F:zinc ion binding"/>
    <property type="evidence" value="ECO:0007669"/>
    <property type="project" value="UniProtKB-KW"/>
</dbReference>
<sequence>MDLSSKSYSPSQAFLQNSNLLSAYGLPASMATSLAVSSSMASPVYSGSTSTGINQTSKSRSNGQSIGSPPLNAGASSDSAVYSTSSTSYRGTEHFPYGLSGVAMPSYGYPGDMYQFTSNGYPRKSRTCSYCGKVFTRSTTRRYHEKRCPLLRAAVSSYIGEETVRGNHTTPAEERHENNNTSTGQSFGPVSAIGIGQTSDSQGNATSILLTPPPPVERREDNSVSGYTSVIVKQETHEPDQAALGGTVPHSQEHDMSSILRLTPESGGSPNRTETSSGSLNFLSQGIDLISSSHTSSGQRQENTSLFSSDFNREQLLHNQSDLERSLNQSGNYTMDAHDPNEFDTDDINYDMRNNYHTSVYDSKQEGVSPKSDISGDNFDIHGETGDDTGDNEIGNENDSSQEKKDRLLMGDFKCGICSKTFESTGKLHLHEQLHTKFKPYTCRFCGQRFAKASMRVDHEKQHKGEDINCVCAVCGSLFTSLQTLKAHMRRGHQEGPWLCRHCGKASLVQTELKEHLLSHNLPKMERDSLSYLRDGSEKDALTDEDDNANNDNLDETEMDTNELSAQPPPPPPPSFSTSQADGGHELEESKQVMENCHECKRDFPKGYLSFHLKSHEAQKPYSCPICGKRFGYKNNMKSHIKLHTGVKPFQCNICGAKFTRGSTLRRHARRHGIIAESVWDLFIKPDYKTGRSKRTYSKHLNRNNSFLTPHTSPSVTSKSNDLTLPGGNHDASTLNYLDPSQQQHAAAAIAVTSSQSALYSMYTGFTQHLTSRNLFPPRPTTSPQAPQIPQSVSIGYDTSSQGPQLDALNLSIQKPADQQSDQSSVSNTSVERSRSRSRSLSGSESRRSSYAPIRPGHNDLAVQVNLCCGRNNSEVMLSSPQSMVMAQLMSPTAPAGSMEATSPSSLHSGKDYDFISAMVASGKLFRCYHCDCFFMEYAMYRIHAKLHARDFSRPFVCPVCGEDCHDKMYFSLHVSEHLR</sequence>
<feature type="region of interest" description="Disordered" evidence="8">
    <location>
        <begin position="538"/>
        <end position="592"/>
    </location>
</feature>
<protein>
    <recommendedName>
        <fullName evidence="9">C2H2-type domain-containing protein</fullName>
    </recommendedName>
</protein>
<evidence type="ECO:0000256" key="6">
    <source>
        <dbReference type="ARBA" id="ARBA00023242"/>
    </source>
</evidence>
<dbReference type="PANTHER" id="PTHR16515">
    <property type="entry name" value="PR DOMAIN ZINC FINGER PROTEIN"/>
    <property type="match status" value="1"/>
</dbReference>
<feature type="compositionally biased region" description="Polar residues" evidence="8">
    <location>
        <begin position="196"/>
        <end position="209"/>
    </location>
</feature>
<feature type="domain" description="C2H2-type" evidence="9">
    <location>
        <begin position="413"/>
        <end position="440"/>
    </location>
</feature>
<evidence type="ECO:0000256" key="8">
    <source>
        <dbReference type="SAM" id="MobiDB-lite"/>
    </source>
</evidence>
<organism evidence="10 11">
    <name type="scientific">Sinanodonta woodiana</name>
    <name type="common">Chinese pond mussel</name>
    <name type="synonym">Anodonta woodiana</name>
    <dbReference type="NCBI Taxonomy" id="1069815"/>
    <lineage>
        <taxon>Eukaryota</taxon>
        <taxon>Metazoa</taxon>
        <taxon>Spiralia</taxon>
        <taxon>Lophotrochozoa</taxon>
        <taxon>Mollusca</taxon>
        <taxon>Bivalvia</taxon>
        <taxon>Autobranchia</taxon>
        <taxon>Heteroconchia</taxon>
        <taxon>Palaeoheterodonta</taxon>
        <taxon>Unionida</taxon>
        <taxon>Unionoidea</taxon>
        <taxon>Unionidae</taxon>
        <taxon>Unioninae</taxon>
        <taxon>Sinanodonta</taxon>
    </lineage>
</organism>
<feature type="compositionally biased region" description="Polar residues" evidence="8">
    <location>
        <begin position="292"/>
        <end position="310"/>
    </location>
</feature>
<dbReference type="PROSITE" id="PS00028">
    <property type="entry name" value="ZINC_FINGER_C2H2_1"/>
    <property type="match status" value="7"/>
</dbReference>
<feature type="compositionally biased region" description="Polar residues" evidence="8">
    <location>
        <begin position="782"/>
        <end position="804"/>
    </location>
</feature>
<feature type="domain" description="C2H2-type" evidence="9">
    <location>
        <begin position="650"/>
        <end position="672"/>
    </location>
</feature>
<feature type="region of interest" description="Disordered" evidence="8">
    <location>
        <begin position="330"/>
        <end position="403"/>
    </location>
</feature>
<evidence type="ECO:0000256" key="3">
    <source>
        <dbReference type="ARBA" id="ARBA00022737"/>
    </source>
</evidence>
<keyword evidence="4 7" id="KW-0863">Zinc-finger</keyword>
<feature type="region of interest" description="Disordered" evidence="8">
    <location>
        <begin position="703"/>
        <end position="734"/>
    </location>
</feature>
<proteinExistence type="predicted"/>
<feature type="compositionally biased region" description="Polar residues" evidence="8">
    <location>
        <begin position="179"/>
        <end position="188"/>
    </location>
</feature>
<dbReference type="Pfam" id="PF00096">
    <property type="entry name" value="zf-C2H2"/>
    <property type="match status" value="2"/>
</dbReference>
<dbReference type="SMART" id="SM00355">
    <property type="entry name" value="ZnF_C2H2"/>
    <property type="match status" value="10"/>
</dbReference>
<reference evidence="10 11" key="1">
    <citation type="submission" date="2024-11" db="EMBL/GenBank/DDBJ databases">
        <title>Chromosome-level genome assembly of the freshwater bivalve Anodonta woodiana.</title>
        <authorList>
            <person name="Chen X."/>
        </authorList>
    </citation>
    <scope>NUCLEOTIDE SEQUENCE [LARGE SCALE GENOMIC DNA]</scope>
    <source>
        <strain evidence="10">MN2024</strain>
        <tissue evidence="10">Gills</tissue>
    </source>
</reference>
<comment type="caution">
    <text evidence="10">The sequence shown here is derived from an EMBL/GenBank/DDBJ whole genome shotgun (WGS) entry which is preliminary data.</text>
</comment>
<dbReference type="FunFam" id="3.30.160.60:FF:000702">
    <property type="entry name" value="Transcription factor E4F1 isoform 1"/>
    <property type="match status" value="1"/>
</dbReference>
<dbReference type="PROSITE" id="PS50157">
    <property type="entry name" value="ZINC_FINGER_C2H2_2"/>
    <property type="match status" value="6"/>
</dbReference>
<dbReference type="SUPFAM" id="SSF57667">
    <property type="entry name" value="beta-beta-alpha zinc fingers"/>
    <property type="match status" value="3"/>
</dbReference>
<feature type="compositionally biased region" description="Low complexity" evidence="8">
    <location>
        <begin position="75"/>
        <end position="85"/>
    </location>
</feature>
<dbReference type="GO" id="GO:0005634">
    <property type="term" value="C:nucleus"/>
    <property type="evidence" value="ECO:0007669"/>
    <property type="project" value="UniProtKB-SubCell"/>
</dbReference>
<feature type="region of interest" description="Disordered" evidence="8">
    <location>
        <begin position="771"/>
        <end position="855"/>
    </location>
</feature>
<evidence type="ECO:0000256" key="4">
    <source>
        <dbReference type="ARBA" id="ARBA00022771"/>
    </source>
</evidence>
<feature type="region of interest" description="Disordered" evidence="8">
    <location>
        <begin position="163"/>
        <end position="221"/>
    </location>
</feature>
<keyword evidence="6" id="KW-0539">Nucleus</keyword>
<gene>
    <name evidence="10" type="ORF">ACJMK2_001694</name>
</gene>
<dbReference type="EMBL" id="JBJQND010000001">
    <property type="protein sequence ID" value="KAL3889350.1"/>
    <property type="molecule type" value="Genomic_DNA"/>
</dbReference>
<keyword evidence="3" id="KW-0677">Repeat</keyword>
<feature type="domain" description="C2H2-type" evidence="9">
    <location>
        <begin position="441"/>
        <end position="468"/>
    </location>
</feature>
<dbReference type="InterPro" id="IPR050331">
    <property type="entry name" value="Zinc_finger"/>
</dbReference>
<dbReference type="Gene3D" id="3.30.160.60">
    <property type="entry name" value="Classic Zinc Finger"/>
    <property type="match status" value="4"/>
</dbReference>
<dbReference type="Pfam" id="PF13912">
    <property type="entry name" value="zf-C2H2_6"/>
    <property type="match status" value="1"/>
</dbReference>
<feature type="domain" description="C2H2-type" evidence="9">
    <location>
        <begin position="498"/>
        <end position="525"/>
    </location>
</feature>
<feature type="region of interest" description="Disordered" evidence="8">
    <location>
        <begin position="47"/>
        <end position="85"/>
    </location>
</feature>
<feature type="compositionally biased region" description="Polar residues" evidence="8">
    <location>
        <begin position="47"/>
        <end position="67"/>
    </location>
</feature>
<dbReference type="FunFam" id="3.30.160.60:FF:000264">
    <property type="entry name" value="Zinc finger protein 236"/>
    <property type="match status" value="1"/>
</dbReference>
<feature type="region of interest" description="Disordered" evidence="8">
    <location>
        <begin position="292"/>
        <end position="312"/>
    </location>
</feature>
<evidence type="ECO:0000256" key="1">
    <source>
        <dbReference type="ARBA" id="ARBA00004123"/>
    </source>
</evidence>
<feature type="domain" description="C2H2-type" evidence="9">
    <location>
        <begin position="470"/>
        <end position="493"/>
    </location>
</feature>
<feature type="compositionally biased region" description="Acidic residues" evidence="8">
    <location>
        <begin position="386"/>
        <end position="396"/>
    </location>
</feature>
<feature type="compositionally biased region" description="Polar residues" evidence="8">
    <location>
        <begin position="703"/>
        <end position="723"/>
    </location>
</feature>
<evidence type="ECO:0000259" key="9">
    <source>
        <dbReference type="PROSITE" id="PS50157"/>
    </source>
</evidence>
<name>A0ABD3XUS2_SINWO</name>
<evidence type="ECO:0000256" key="7">
    <source>
        <dbReference type="PROSITE-ProRule" id="PRU00042"/>
    </source>
</evidence>
<dbReference type="InterPro" id="IPR013087">
    <property type="entry name" value="Znf_C2H2_type"/>
</dbReference>
<dbReference type="PANTHER" id="PTHR16515:SF49">
    <property type="entry name" value="GASTRULA ZINC FINGER PROTEIN XLCGF49.1-LIKE-RELATED"/>
    <property type="match status" value="1"/>
</dbReference>
<dbReference type="AlphaFoldDB" id="A0ABD3XUS2"/>
<keyword evidence="2" id="KW-0479">Metal-binding</keyword>
<evidence type="ECO:0000256" key="2">
    <source>
        <dbReference type="ARBA" id="ARBA00022723"/>
    </source>
</evidence>